<comment type="caution">
    <text evidence="1">The sequence shown here is derived from an EMBL/GenBank/DDBJ whole genome shotgun (WGS) entry which is preliminary data.</text>
</comment>
<dbReference type="Gene3D" id="3.20.20.140">
    <property type="entry name" value="Metal-dependent hydrolases"/>
    <property type="match status" value="1"/>
</dbReference>
<proteinExistence type="predicted"/>
<name>A0ABU3WVI1_9NOCA</name>
<sequence length="289" mass="30546">MWPEPFLAALRARRSTPRLDGWILHTGGEPPYRVEPGDHSVSARAELAAADGIDLALVSLSSPLGIESLPADQARPLLDAYHEGVLALPRPFRAWAAAGLDDPDPAALRDVLVAGCVGLQLPANAIADEAGYERCGPLLTELERRDKPLFVHPGPDFAGAGGPSWWAAIVGYVGQMHAAWFAWHEYGAPRYPRLRVAFAMLAGLAPLHSDRIAARGGPDGLPGAGVFVETSSYGSGIVDAVAARLGADRIVLGSDRPYASPLSVGAGDRRLRIDNPATLLGPQFPARNP</sequence>
<gene>
    <name evidence="1" type="ORF">F8M49_26135</name>
</gene>
<accession>A0ABU3WVI1</accession>
<protein>
    <submittedName>
        <fullName evidence="1">Amidohydrolase</fullName>
    </submittedName>
</protein>
<keyword evidence="2" id="KW-1185">Reference proteome</keyword>
<dbReference type="EMBL" id="WBMO01000005">
    <property type="protein sequence ID" value="MDV2478006.1"/>
    <property type="molecule type" value="Genomic_DNA"/>
</dbReference>
<dbReference type="Proteomes" id="UP001275440">
    <property type="component" value="Unassembled WGS sequence"/>
</dbReference>
<organism evidence="1 2">
    <name type="scientific">Rhodococcus zopfii</name>
    <dbReference type="NCBI Taxonomy" id="43772"/>
    <lineage>
        <taxon>Bacteria</taxon>
        <taxon>Bacillati</taxon>
        <taxon>Actinomycetota</taxon>
        <taxon>Actinomycetes</taxon>
        <taxon>Mycobacteriales</taxon>
        <taxon>Nocardiaceae</taxon>
        <taxon>Rhodococcus</taxon>
    </lineage>
</organism>
<evidence type="ECO:0000313" key="2">
    <source>
        <dbReference type="Proteomes" id="UP001275440"/>
    </source>
</evidence>
<dbReference type="InterPro" id="IPR032466">
    <property type="entry name" value="Metal_Hydrolase"/>
</dbReference>
<evidence type="ECO:0000313" key="1">
    <source>
        <dbReference type="EMBL" id="MDV2478006.1"/>
    </source>
</evidence>
<dbReference type="SUPFAM" id="SSF51556">
    <property type="entry name" value="Metallo-dependent hydrolases"/>
    <property type="match status" value="1"/>
</dbReference>
<reference evidence="1 2" key="1">
    <citation type="submission" date="2019-10" db="EMBL/GenBank/DDBJ databases">
        <title>Draft Genome Assembly of Rhodococcus zopfii DSM44189.</title>
        <authorList>
            <person name="Sutton J.M."/>
            <person name="Akob D.M."/>
            <person name="Bushman T.J."/>
        </authorList>
    </citation>
    <scope>NUCLEOTIDE SEQUENCE [LARGE SCALE GENOMIC DNA]</scope>
    <source>
        <strain evidence="1 2">DSM 44189</strain>
    </source>
</reference>